<reference evidence="1" key="1">
    <citation type="journal article" date="2014" name="Front. Microbiol.">
        <title>High frequency of phylogenetically diverse reductive dehalogenase-homologous genes in deep subseafloor sedimentary metagenomes.</title>
        <authorList>
            <person name="Kawai M."/>
            <person name="Futagami T."/>
            <person name="Toyoda A."/>
            <person name="Takaki Y."/>
            <person name="Nishi S."/>
            <person name="Hori S."/>
            <person name="Arai W."/>
            <person name="Tsubouchi T."/>
            <person name="Morono Y."/>
            <person name="Uchiyama I."/>
            <person name="Ito T."/>
            <person name="Fujiyama A."/>
            <person name="Inagaki F."/>
            <person name="Takami H."/>
        </authorList>
    </citation>
    <scope>NUCLEOTIDE SEQUENCE</scope>
    <source>
        <strain evidence="1">Expedition CK06-06</strain>
    </source>
</reference>
<comment type="caution">
    <text evidence="1">The sequence shown here is derived from an EMBL/GenBank/DDBJ whole genome shotgun (WGS) entry which is preliminary data.</text>
</comment>
<feature type="non-terminal residue" evidence="1">
    <location>
        <position position="1"/>
    </location>
</feature>
<dbReference type="AlphaFoldDB" id="X1SRF4"/>
<gene>
    <name evidence="1" type="ORF">S12H4_19149</name>
</gene>
<evidence type="ECO:0000313" key="1">
    <source>
        <dbReference type="EMBL" id="GAI81731.1"/>
    </source>
</evidence>
<name>X1SRF4_9ZZZZ</name>
<organism evidence="1">
    <name type="scientific">marine sediment metagenome</name>
    <dbReference type="NCBI Taxonomy" id="412755"/>
    <lineage>
        <taxon>unclassified sequences</taxon>
        <taxon>metagenomes</taxon>
        <taxon>ecological metagenomes</taxon>
    </lineage>
</organism>
<proteinExistence type="predicted"/>
<sequence>VDYVLEDFINKELRLVKESMRDIVKAVLDYIKIDIKFVMEKYN</sequence>
<dbReference type="EMBL" id="BARW01009539">
    <property type="protein sequence ID" value="GAI81731.1"/>
    <property type="molecule type" value="Genomic_DNA"/>
</dbReference>
<accession>X1SRF4</accession>
<protein>
    <submittedName>
        <fullName evidence="1">Uncharacterized protein</fullName>
    </submittedName>
</protein>